<dbReference type="InterPro" id="IPR001611">
    <property type="entry name" value="Leu-rich_rpt"/>
</dbReference>
<organism evidence="1">
    <name type="scientific">Hexamita inflata</name>
    <dbReference type="NCBI Taxonomy" id="28002"/>
    <lineage>
        <taxon>Eukaryota</taxon>
        <taxon>Metamonada</taxon>
        <taxon>Diplomonadida</taxon>
        <taxon>Hexamitidae</taxon>
        <taxon>Hexamitinae</taxon>
        <taxon>Hexamita</taxon>
    </lineage>
</organism>
<dbReference type="InterPro" id="IPR032675">
    <property type="entry name" value="LRR_dom_sf"/>
</dbReference>
<protein>
    <submittedName>
        <fullName evidence="1">Leucine-rich repeat domain superfamily</fullName>
    </submittedName>
    <submittedName>
        <fullName evidence="2">Leucine-rich_repeat domain superfamily</fullName>
    </submittedName>
</protein>
<dbReference type="Proteomes" id="UP001642409">
    <property type="component" value="Unassembled WGS sequence"/>
</dbReference>
<accession>A0AA86RJZ1</accession>
<evidence type="ECO:0000313" key="3">
    <source>
        <dbReference type="Proteomes" id="UP001642409"/>
    </source>
</evidence>
<proteinExistence type="predicted"/>
<evidence type="ECO:0000313" key="2">
    <source>
        <dbReference type="EMBL" id="CAL6057120.1"/>
    </source>
</evidence>
<comment type="caution">
    <text evidence="1">The sequence shown here is derived from an EMBL/GenBank/DDBJ whole genome shotgun (WGS) entry which is preliminary data.</text>
</comment>
<dbReference type="PROSITE" id="PS51450">
    <property type="entry name" value="LRR"/>
    <property type="match status" value="1"/>
</dbReference>
<keyword evidence="3" id="KW-1185">Reference proteome</keyword>
<dbReference type="SUPFAM" id="SSF52075">
    <property type="entry name" value="Outer arm dynein light chain 1"/>
    <property type="match status" value="1"/>
</dbReference>
<reference evidence="2 3" key="2">
    <citation type="submission" date="2024-07" db="EMBL/GenBank/DDBJ databases">
        <authorList>
            <person name="Akdeniz Z."/>
        </authorList>
    </citation>
    <scope>NUCLEOTIDE SEQUENCE [LARGE SCALE GENOMIC DNA]</scope>
</reference>
<sequence length="281" mass="32975">MNAFANELQIRSPKSETRLRYTSILINYPDVVLLKAPNQITSLTINNCKLTNIVGIENMKQLQYLNLKDNKIVLIEQLQRLTSLKQVLVDNNYIQDLENLTNQNWICQQNTPTDANLQAYLTDTNSSLTLDAFKAQIAPKKSKSDLIYIKMYQQKSLKKMEYEQQINLDQNLDDISDQDLLDNPIGLDQTNEYEQTQIKIEQNTNNKKEYILYIKQLKKNNQVITEELLKSILIQIGQYQYSIEEENNIIWFKVNIVQLQLETIYNIMNNNEDIIYKIIQK</sequence>
<dbReference type="EMBL" id="CATOUU010001182">
    <property type="protein sequence ID" value="CAI9978052.1"/>
    <property type="molecule type" value="Genomic_DNA"/>
</dbReference>
<dbReference type="EMBL" id="CAXDID020000212">
    <property type="protein sequence ID" value="CAL6057120.1"/>
    <property type="molecule type" value="Genomic_DNA"/>
</dbReference>
<gene>
    <name evidence="2" type="ORF">HINF_LOCUS47356</name>
    <name evidence="1" type="ORF">HINF_LOCUS65697</name>
</gene>
<dbReference type="AlphaFoldDB" id="A0AA86RJZ1"/>
<evidence type="ECO:0000313" key="1">
    <source>
        <dbReference type="EMBL" id="CAI9978052.1"/>
    </source>
</evidence>
<dbReference type="Gene3D" id="3.80.10.10">
    <property type="entry name" value="Ribonuclease Inhibitor"/>
    <property type="match status" value="1"/>
</dbReference>
<reference evidence="1" key="1">
    <citation type="submission" date="2023-06" db="EMBL/GenBank/DDBJ databases">
        <authorList>
            <person name="Kurt Z."/>
        </authorList>
    </citation>
    <scope>NUCLEOTIDE SEQUENCE</scope>
</reference>
<name>A0AA86RJZ1_9EUKA</name>